<dbReference type="InterPro" id="IPR002142">
    <property type="entry name" value="Peptidase_S49"/>
</dbReference>
<dbReference type="Pfam" id="PF01343">
    <property type="entry name" value="Peptidase_S49"/>
    <property type="match status" value="2"/>
</dbReference>
<dbReference type="CDD" id="cd07018">
    <property type="entry name" value="S49_SppA_67K_type"/>
    <property type="match status" value="1"/>
</dbReference>
<dbReference type="GO" id="GO:0008236">
    <property type="term" value="F:serine-type peptidase activity"/>
    <property type="evidence" value="ECO:0007669"/>
    <property type="project" value="UniProtKB-KW"/>
</dbReference>
<evidence type="ECO:0000256" key="4">
    <source>
        <dbReference type="ARBA" id="ARBA00022801"/>
    </source>
</evidence>
<reference evidence="9" key="2">
    <citation type="submission" date="2021-04" db="EMBL/GenBank/DDBJ databases">
        <authorList>
            <person name="Gilroy R."/>
        </authorList>
    </citation>
    <scope>NUCLEOTIDE SEQUENCE</scope>
    <source>
        <strain evidence="9">Gambia16-930</strain>
    </source>
</reference>
<keyword evidence="5" id="KW-0720">Serine protease</keyword>
<comment type="similarity">
    <text evidence="2">Belongs to the peptidase S49 family.</text>
</comment>
<organism evidence="9 10">
    <name type="scientific">Candidatus Onthomorpha intestinigallinarum</name>
    <dbReference type="NCBI Taxonomy" id="2840880"/>
    <lineage>
        <taxon>Bacteria</taxon>
        <taxon>Pseudomonadati</taxon>
        <taxon>Bacteroidota</taxon>
        <taxon>Bacteroidia</taxon>
        <taxon>Bacteroidales</taxon>
        <taxon>Candidatus Onthomorpha</taxon>
    </lineage>
</organism>
<dbReference type="InterPro" id="IPR004634">
    <property type="entry name" value="Pept_S49_pIV"/>
</dbReference>
<dbReference type="NCBIfam" id="TIGR00706">
    <property type="entry name" value="SppA_dom"/>
    <property type="match status" value="1"/>
</dbReference>
<evidence type="ECO:0000256" key="2">
    <source>
        <dbReference type="ARBA" id="ARBA00008683"/>
    </source>
</evidence>
<dbReference type="PANTHER" id="PTHR33209:SF1">
    <property type="entry name" value="PEPTIDASE S49 DOMAIN-CONTAINING PROTEIN"/>
    <property type="match status" value="1"/>
</dbReference>
<gene>
    <name evidence="9" type="primary">sppA</name>
    <name evidence="9" type="ORF">IAC47_03455</name>
</gene>
<dbReference type="AlphaFoldDB" id="A0A9D1UH91"/>
<dbReference type="InterPro" id="IPR004635">
    <property type="entry name" value="Pept_S49_SppA"/>
</dbReference>
<feature type="domain" description="Peptidase S49" evidence="8">
    <location>
        <begin position="127"/>
        <end position="272"/>
    </location>
</feature>
<evidence type="ECO:0000256" key="6">
    <source>
        <dbReference type="ARBA" id="ARBA00023136"/>
    </source>
</evidence>
<evidence type="ECO:0000256" key="3">
    <source>
        <dbReference type="ARBA" id="ARBA00022670"/>
    </source>
</evidence>
<keyword evidence="3" id="KW-0645">Protease</keyword>
<feature type="active site" description="Proton donor/acceptor" evidence="7">
    <location>
        <position position="197"/>
    </location>
</feature>
<dbReference type="GO" id="GO:0016020">
    <property type="term" value="C:membrane"/>
    <property type="evidence" value="ECO:0007669"/>
    <property type="project" value="UniProtKB-SubCell"/>
</dbReference>
<comment type="subcellular location">
    <subcellularLocation>
        <location evidence="1">Membrane</location>
    </subcellularLocation>
</comment>
<dbReference type="PIRSF" id="PIRSF001217">
    <property type="entry name" value="Protease_4_SppA"/>
    <property type="match status" value="1"/>
</dbReference>
<protein>
    <submittedName>
        <fullName evidence="9">Signal peptide peptidase SppA</fullName>
    </submittedName>
</protein>
<dbReference type="Gene3D" id="6.20.330.10">
    <property type="match status" value="1"/>
</dbReference>
<dbReference type="Gene3D" id="3.90.226.10">
    <property type="entry name" value="2-enoyl-CoA Hydratase, Chain A, domain 1"/>
    <property type="match status" value="3"/>
</dbReference>
<dbReference type="PANTHER" id="PTHR33209">
    <property type="entry name" value="PROTEASE 4"/>
    <property type="match status" value="1"/>
</dbReference>
<sequence>MKQFFKFTFASCLGCLISGVLLIFFLIGVIGSAIPSGETASVEIKDNSVLRIELNRPVYDREVSDISMLGGIVNGEINSPIGLTEFIVVLKKAKTDKSVKAVLLDLSPLQTYGWATVEEMRQALLDFKKSGKKVYAYGDVLPQSSYYLATAADEIYLNPAGMLTIMGLGAEVVYYKDLLSKFDVDVDLIRPKNNSYKSAGESYVNNKMSSENREQIKTYLNSIWNYVSDNIVKSRGLDSEQFNSKVSSLEYFLPKDALRFGMIDGLNFKTDVEEIIVSKVRKQFGIGEKAKVNFVKYSRYRESIMDIFKPAKENVAIVYAYGGVNQGKGSDLTIGSETIVKAIREAVENKSVKAIVFRVNSPGGDAVASELIINEIIKAKKVKPVIVSMGDVAASAGYEMSSNASKIMASPVTITGSIGVFGVLPNFARTLKNNLGITFDTVKTHDNSIALSLTTPASETARLMMQNNVENFYDNFLTRVATGRNLSKTFVDSVARGRVWSGADAEKIGLIDEFGGLEKSIAAAALAGNLKSYGLVAYPKAKDLATQIIESFSGETDMKLFTKQLGKPYSFFLELKDICQMQGVQARMPYLIRF</sequence>
<evidence type="ECO:0000256" key="1">
    <source>
        <dbReference type="ARBA" id="ARBA00004370"/>
    </source>
</evidence>
<proteinExistence type="inferred from homology"/>
<evidence type="ECO:0000256" key="7">
    <source>
        <dbReference type="PIRSR" id="PIRSR001217-1"/>
    </source>
</evidence>
<dbReference type="SUPFAM" id="SSF52096">
    <property type="entry name" value="ClpP/crotonase"/>
    <property type="match status" value="2"/>
</dbReference>
<dbReference type="InterPro" id="IPR047217">
    <property type="entry name" value="S49_SppA_67K_type_N"/>
</dbReference>
<evidence type="ECO:0000256" key="5">
    <source>
        <dbReference type="ARBA" id="ARBA00022825"/>
    </source>
</evidence>
<dbReference type="EMBL" id="DXGG01000117">
    <property type="protein sequence ID" value="HIW87313.1"/>
    <property type="molecule type" value="Genomic_DNA"/>
</dbReference>
<accession>A0A9D1UH91</accession>
<feature type="domain" description="Peptidase S49" evidence="8">
    <location>
        <begin position="379"/>
        <end position="527"/>
    </location>
</feature>
<dbReference type="CDD" id="cd07023">
    <property type="entry name" value="S49_Sppa_N_C"/>
    <property type="match status" value="1"/>
</dbReference>
<keyword evidence="4" id="KW-0378">Hydrolase</keyword>
<evidence type="ECO:0000313" key="10">
    <source>
        <dbReference type="Proteomes" id="UP000824267"/>
    </source>
</evidence>
<comment type="caution">
    <text evidence="9">The sequence shown here is derived from an EMBL/GenBank/DDBJ whole genome shotgun (WGS) entry which is preliminary data.</text>
</comment>
<keyword evidence="6" id="KW-0472">Membrane</keyword>
<evidence type="ECO:0000313" key="9">
    <source>
        <dbReference type="EMBL" id="HIW87313.1"/>
    </source>
</evidence>
<evidence type="ECO:0000259" key="8">
    <source>
        <dbReference type="Pfam" id="PF01343"/>
    </source>
</evidence>
<dbReference type="InterPro" id="IPR029045">
    <property type="entry name" value="ClpP/crotonase-like_dom_sf"/>
</dbReference>
<reference evidence="9" key="1">
    <citation type="journal article" date="2021" name="PeerJ">
        <title>Extensive microbial diversity within the chicken gut microbiome revealed by metagenomics and culture.</title>
        <authorList>
            <person name="Gilroy R."/>
            <person name="Ravi A."/>
            <person name="Getino M."/>
            <person name="Pursley I."/>
            <person name="Horton D.L."/>
            <person name="Alikhan N.F."/>
            <person name="Baker D."/>
            <person name="Gharbi K."/>
            <person name="Hall N."/>
            <person name="Watson M."/>
            <person name="Adriaenssens E.M."/>
            <person name="Foster-Nyarko E."/>
            <person name="Jarju S."/>
            <person name="Secka A."/>
            <person name="Antonio M."/>
            <person name="Oren A."/>
            <person name="Chaudhuri R.R."/>
            <person name="La Ragione R."/>
            <person name="Hildebrand F."/>
            <person name="Pallen M.J."/>
        </authorList>
    </citation>
    <scope>NUCLEOTIDE SEQUENCE</scope>
    <source>
        <strain evidence="9">Gambia16-930</strain>
    </source>
</reference>
<dbReference type="Proteomes" id="UP000824267">
    <property type="component" value="Unassembled WGS sequence"/>
</dbReference>
<name>A0A9D1UH91_9BACT</name>
<dbReference type="NCBIfam" id="TIGR00705">
    <property type="entry name" value="SppA_67K"/>
    <property type="match status" value="1"/>
</dbReference>
<feature type="active site" description="Nucleophile" evidence="7">
    <location>
        <position position="395"/>
    </location>
</feature>
<dbReference type="GO" id="GO:0006465">
    <property type="term" value="P:signal peptide processing"/>
    <property type="evidence" value="ECO:0007669"/>
    <property type="project" value="InterPro"/>
</dbReference>
<dbReference type="InterPro" id="IPR047272">
    <property type="entry name" value="S49_SppA_C"/>
</dbReference>